<proteinExistence type="predicted"/>
<dbReference type="AlphaFoldDB" id="A0A327Z2K4"/>
<dbReference type="RefSeq" id="WP_111653284.1">
    <property type="nucleotide sequence ID" value="NZ_JACHWI010000001.1"/>
</dbReference>
<dbReference type="Proteomes" id="UP000249341">
    <property type="component" value="Unassembled WGS sequence"/>
</dbReference>
<dbReference type="EMBL" id="QLMJ01000019">
    <property type="protein sequence ID" value="RAK28842.1"/>
    <property type="molecule type" value="Genomic_DNA"/>
</dbReference>
<accession>A0A327Z2K4</accession>
<organism evidence="2 3">
    <name type="scientific">Actinoplanes lutulentus</name>
    <dbReference type="NCBI Taxonomy" id="1287878"/>
    <lineage>
        <taxon>Bacteria</taxon>
        <taxon>Bacillati</taxon>
        <taxon>Actinomycetota</taxon>
        <taxon>Actinomycetes</taxon>
        <taxon>Micromonosporales</taxon>
        <taxon>Micromonosporaceae</taxon>
        <taxon>Actinoplanes</taxon>
    </lineage>
</organism>
<name>A0A327Z2K4_9ACTN</name>
<evidence type="ECO:0000256" key="1">
    <source>
        <dbReference type="SAM" id="MobiDB-lite"/>
    </source>
</evidence>
<evidence type="ECO:0000313" key="2">
    <source>
        <dbReference type="EMBL" id="RAK28842.1"/>
    </source>
</evidence>
<reference evidence="2 3" key="1">
    <citation type="submission" date="2018-06" db="EMBL/GenBank/DDBJ databases">
        <title>Genomic Encyclopedia of Type Strains, Phase III (KMG-III): the genomes of soil and plant-associated and newly described type strains.</title>
        <authorList>
            <person name="Whitman W."/>
        </authorList>
    </citation>
    <scope>NUCLEOTIDE SEQUENCE [LARGE SCALE GENOMIC DNA]</scope>
    <source>
        <strain evidence="2 3">CGMCC 4.7090</strain>
    </source>
</reference>
<sequence>MNWADNPRLNTWLASQEAAFPAWSSETGQQWDFSVDSLDRLEQLLRERFAGWDELLAAEDEPVVTVPAWYLGEVQNRNCGTSWYRNPVVPTHPDQPKTPFVQLPEDPEAGYEDDVPPGSNPFTEIRGLFVREDGRRLRDVVSRYP</sequence>
<keyword evidence="3" id="KW-1185">Reference proteome</keyword>
<feature type="compositionally biased region" description="Acidic residues" evidence="1">
    <location>
        <begin position="105"/>
        <end position="115"/>
    </location>
</feature>
<feature type="region of interest" description="Disordered" evidence="1">
    <location>
        <begin position="88"/>
        <end position="124"/>
    </location>
</feature>
<gene>
    <name evidence="2" type="ORF">B0I29_119180</name>
</gene>
<evidence type="ECO:0000313" key="3">
    <source>
        <dbReference type="Proteomes" id="UP000249341"/>
    </source>
</evidence>
<comment type="caution">
    <text evidence="2">The sequence shown here is derived from an EMBL/GenBank/DDBJ whole genome shotgun (WGS) entry which is preliminary data.</text>
</comment>
<dbReference type="OrthoDB" id="3865442at2"/>
<protein>
    <submittedName>
        <fullName evidence="2">Uncharacterized protein</fullName>
    </submittedName>
</protein>